<dbReference type="SMART" id="SM00222">
    <property type="entry name" value="Sec7"/>
    <property type="match status" value="1"/>
</dbReference>
<dbReference type="InterPro" id="IPR023394">
    <property type="entry name" value="Sec7_C_sf"/>
</dbReference>
<dbReference type="Gene3D" id="1.10.1000.11">
    <property type="entry name" value="Arf Nucleotide-binding Site Opener,domain 2"/>
    <property type="match status" value="1"/>
</dbReference>
<accession>A0A1E3NT27</accession>
<organism evidence="3 4">
    <name type="scientific">Pichia membranifaciens NRRL Y-2026</name>
    <dbReference type="NCBI Taxonomy" id="763406"/>
    <lineage>
        <taxon>Eukaryota</taxon>
        <taxon>Fungi</taxon>
        <taxon>Dikarya</taxon>
        <taxon>Ascomycota</taxon>
        <taxon>Saccharomycotina</taxon>
        <taxon>Pichiomycetes</taxon>
        <taxon>Pichiales</taxon>
        <taxon>Pichiaceae</taxon>
        <taxon>Pichia</taxon>
    </lineage>
</organism>
<dbReference type="Pfam" id="PF01369">
    <property type="entry name" value="Sec7"/>
    <property type="match status" value="1"/>
</dbReference>
<dbReference type="OrthoDB" id="430364at2759"/>
<reference evidence="3 4" key="1">
    <citation type="journal article" date="2016" name="Proc. Natl. Acad. Sci. U.S.A.">
        <title>Comparative genomics of biotechnologically important yeasts.</title>
        <authorList>
            <person name="Riley R."/>
            <person name="Haridas S."/>
            <person name="Wolfe K.H."/>
            <person name="Lopes M.R."/>
            <person name="Hittinger C.T."/>
            <person name="Goeker M."/>
            <person name="Salamov A.A."/>
            <person name="Wisecaver J.H."/>
            <person name="Long T.M."/>
            <person name="Calvey C.H."/>
            <person name="Aerts A.L."/>
            <person name="Barry K.W."/>
            <person name="Choi C."/>
            <person name="Clum A."/>
            <person name="Coughlan A.Y."/>
            <person name="Deshpande S."/>
            <person name="Douglass A.P."/>
            <person name="Hanson S.J."/>
            <person name="Klenk H.-P."/>
            <person name="LaButti K.M."/>
            <person name="Lapidus A."/>
            <person name="Lindquist E.A."/>
            <person name="Lipzen A.M."/>
            <person name="Meier-Kolthoff J.P."/>
            <person name="Ohm R.A."/>
            <person name="Otillar R.P."/>
            <person name="Pangilinan J.L."/>
            <person name="Peng Y."/>
            <person name="Rokas A."/>
            <person name="Rosa C.A."/>
            <person name="Scheuner C."/>
            <person name="Sibirny A.A."/>
            <person name="Slot J.C."/>
            <person name="Stielow J.B."/>
            <person name="Sun H."/>
            <person name="Kurtzman C.P."/>
            <person name="Blackwell M."/>
            <person name="Grigoriev I.V."/>
            <person name="Jeffries T.W."/>
        </authorList>
    </citation>
    <scope>NUCLEOTIDE SEQUENCE [LARGE SCALE GENOMIC DNA]</scope>
    <source>
        <strain evidence="3 4">NRRL Y-2026</strain>
    </source>
</reference>
<feature type="region of interest" description="Disordered" evidence="1">
    <location>
        <begin position="1"/>
        <end position="112"/>
    </location>
</feature>
<feature type="compositionally biased region" description="Polar residues" evidence="1">
    <location>
        <begin position="20"/>
        <end position="31"/>
    </location>
</feature>
<protein>
    <recommendedName>
        <fullName evidence="2">SEC7 domain-containing protein</fullName>
    </recommendedName>
</protein>
<dbReference type="InterPro" id="IPR000904">
    <property type="entry name" value="Sec7_dom"/>
</dbReference>
<feature type="compositionally biased region" description="Basic and acidic residues" evidence="1">
    <location>
        <begin position="71"/>
        <end position="100"/>
    </location>
</feature>
<dbReference type="RefSeq" id="XP_019020420.1">
    <property type="nucleotide sequence ID" value="XM_019160525.1"/>
</dbReference>
<dbReference type="GO" id="GO:0032012">
    <property type="term" value="P:regulation of ARF protein signal transduction"/>
    <property type="evidence" value="ECO:0007669"/>
    <property type="project" value="InterPro"/>
</dbReference>
<dbReference type="Proteomes" id="UP000094455">
    <property type="component" value="Unassembled WGS sequence"/>
</dbReference>
<evidence type="ECO:0000256" key="1">
    <source>
        <dbReference type="SAM" id="MobiDB-lite"/>
    </source>
</evidence>
<feature type="region of interest" description="Disordered" evidence="1">
    <location>
        <begin position="721"/>
        <end position="762"/>
    </location>
</feature>
<feature type="compositionally biased region" description="Polar residues" evidence="1">
    <location>
        <begin position="249"/>
        <end position="263"/>
    </location>
</feature>
<feature type="compositionally biased region" description="Polar residues" evidence="1">
    <location>
        <begin position="448"/>
        <end position="469"/>
    </location>
</feature>
<feature type="domain" description="SEC7" evidence="2">
    <location>
        <begin position="450"/>
        <end position="684"/>
    </location>
</feature>
<feature type="compositionally biased region" description="Low complexity" evidence="1">
    <location>
        <begin position="733"/>
        <end position="753"/>
    </location>
</feature>
<evidence type="ECO:0000313" key="4">
    <source>
        <dbReference type="Proteomes" id="UP000094455"/>
    </source>
</evidence>
<feature type="region of interest" description="Disordered" evidence="1">
    <location>
        <begin position="212"/>
        <end position="263"/>
    </location>
</feature>
<dbReference type="PROSITE" id="PS50190">
    <property type="entry name" value="SEC7"/>
    <property type="match status" value="1"/>
</dbReference>
<name>A0A1E3NT27_9ASCO</name>
<dbReference type="STRING" id="763406.A0A1E3NT27"/>
<evidence type="ECO:0000259" key="2">
    <source>
        <dbReference type="PROSITE" id="PS50190"/>
    </source>
</evidence>
<sequence>MTLSPPLKQNEHGLLMPRQEPQNTECRSPTQLKVMITEASPSSIGTGSARSDSVAERDAVELSNTPNHAADQGHPDNREEEVKCRIEEHMSPSHDRHQTELSHTPQSKISLKFKHSVSTNWLPSMRKKYPATGENPVLVETEKEYDSYLLEKAQRNDNTLGKQTNSKGFFPKKSAKRISLGHTSLIPKRFSLNHQAHSQVKVDGTLGAAATFSSQSSGKKSNAKSPTIKDSKNLASLPPSISPLPLSPNTSAANNTTPMMPSSPTSIYQAAPYRQALDRNTSFSSSTPSEKSTIGKSLNAFKRTTKSILFLESNSNGSASQSSGANNCNYNYNYNYNLNIVDSPLLNRGNSEELSVIRRSISYTEAERKQAIFYADNSREITRRNIGYDSPIKACTYDDSDPNCECDETSVSDNDSNSIEGNDSDDIEPSSIRKHKNKPMPKDKRQTSKTLAQYRQRSKTIDNSNNPLAELANNTNTGLLSSLTNFVKINRSSVSTSSSAVKLNKISQQLPKLDHLEVIEAETPAEFLSRLLCIYPLTFVCEVLSSEDNEILKQTLQEYLKTYYDFSNVPLDIALRTFLMLNHLPKETQQIDRFIYQFAKYYHSQHPELGFDQDTVYILTYSLIMVHTDKFNPNNKRKMTRFEFVQNVLSALENNYNSFSNSNELTNLILKELLGYFYDNITYCPLIKISQEQSVFALEALTLKAFPFPYPNITFLNSSTTGKNSDHDYRKASVSSSSMSIPSSSTSTHRSNSQQVLQAQQPIRKKSSSFLWSSTSTMDPYDYIVKNDTGVFNELKFLANEKDLNLTCQNPFILPSTTEVDNALDEKSPTSDMIGQQLNEYGSLMDREIDPEFLCHIWKSLTDSRIGFTLKVPKEKGSYLVSSKTEAIPLNEADGKEFYLTRVIKVGLIDRQENSASQNDPTSTPVPTQELAELSINNDIKNSHAKSQLINKYKNTVWKRYFCILTVVGMFFFKDVSSFRMKFCGRNDTDGTKMVIIEESSRIKPQFESFSTLANGNSNTVSNGSSNSDSSGFISFPHFRSEKSDKFEKIEKEKSESVLPSFVMSNGSFAVRKLENIEYDEIINDMNTSTVVTTPQSTSESSAFNSVPSVLSVTTGVSPKLSAQLPQIRNFQSSVPEVNVHQISEGVMDPALDTQPKKKNIVNPETWKYTFFIYGRMSRNIFMVSSLTELKSWIHSINVMSVLNGVKVDHKPLDYHIIPKIYSSKCNEAEGEPKYYEVTPQCNISIEQRFAHRASDDLLSTDERDEGSESFESGKNDVQVDINNDRRRNRSSTTFLSKLAPSMPALGLGLNNGSSKIDSEKKTKLQDVDKFSDNFSSDSDSNQDYATASLKPSFICEDNNSESYLKEGAQTNSNESGAYKHEITQGDLDFKEEDTSEFNTSEVPSKSSSANSKNFHQYLLKHLYSVKRLTLTMPLQKKTREDMLSTAKILGVKLEWLWYEKCRSQTISVISKRIMVLNENSSDRVLFES</sequence>
<dbReference type="GeneID" id="30177212"/>
<feature type="region of interest" description="Disordered" evidence="1">
    <location>
        <begin position="406"/>
        <end position="469"/>
    </location>
</feature>
<feature type="region of interest" description="Disordered" evidence="1">
    <location>
        <begin position="1261"/>
        <end position="1286"/>
    </location>
</feature>
<dbReference type="InterPro" id="IPR035999">
    <property type="entry name" value="Sec7_dom_sf"/>
</dbReference>
<keyword evidence="4" id="KW-1185">Reference proteome</keyword>
<feature type="compositionally biased region" description="Polar residues" evidence="1">
    <location>
        <begin position="212"/>
        <end position="225"/>
    </location>
</feature>
<dbReference type="PANTHER" id="PTHR10663:SF405">
    <property type="entry name" value="ARF GUANINE NUCLEOTIDE EXCHANGE FACTOR SYT1"/>
    <property type="match status" value="1"/>
</dbReference>
<feature type="compositionally biased region" description="Polar residues" evidence="1">
    <location>
        <begin position="39"/>
        <end position="51"/>
    </location>
</feature>
<dbReference type="EMBL" id="KV454001">
    <property type="protein sequence ID" value="ODQ49307.1"/>
    <property type="molecule type" value="Genomic_DNA"/>
</dbReference>
<evidence type="ECO:0000313" key="3">
    <source>
        <dbReference type="EMBL" id="ODQ49307.1"/>
    </source>
</evidence>
<dbReference type="SUPFAM" id="SSF48425">
    <property type="entry name" value="Sec7 domain"/>
    <property type="match status" value="1"/>
</dbReference>
<dbReference type="PANTHER" id="PTHR10663">
    <property type="entry name" value="GUANYL-NUCLEOTIDE EXCHANGE FACTOR"/>
    <property type="match status" value="1"/>
</dbReference>
<proteinExistence type="predicted"/>
<feature type="compositionally biased region" description="Polar residues" evidence="1">
    <location>
        <begin position="411"/>
        <end position="421"/>
    </location>
</feature>
<gene>
    <name evidence="3" type="ORF">PICMEDRAFT_14775</name>
</gene>
<dbReference type="GO" id="GO:0005085">
    <property type="term" value="F:guanyl-nucleotide exchange factor activity"/>
    <property type="evidence" value="ECO:0007669"/>
    <property type="project" value="InterPro"/>
</dbReference>